<evidence type="ECO:0000313" key="1">
    <source>
        <dbReference type="EMBL" id="EAX87524.1"/>
    </source>
</evidence>
<dbReference type="VEuPathDB" id="TrichDB:TVAGG3_0124070"/>
<keyword evidence="2" id="KW-1185">Reference proteome</keyword>
<protein>
    <recommendedName>
        <fullName evidence="3">SH3 domain containing protein</fullName>
    </recommendedName>
</protein>
<dbReference type="RefSeq" id="XP_001300454.1">
    <property type="nucleotide sequence ID" value="XM_001300453.1"/>
</dbReference>
<dbReference type="EMBL" id="DS114438">
    <property type="protein sequence ID" value="EAX87524.1"/>
    <property type="molecule type" value="Genomic_DNA"/>
</dbReference>
<name>A2G5Q2_TRIV3</name>
<evidence type="ECO:0008006" key="3">
    <source>
        <dbReference type="Google" id="ProtNLM"/>
    </source>
</evidence>
<reference evidence="1" key="1">
    <citation type="submission" date="2006-10" db="EMBL/GenBank/DDBJ databases">
        <authorList>
            <person name="Amadeo P."/>
            <person name="Zhao Q."/>
            <person name="Wortman J."/>
            <person name="Fraser-Liggett C."/>
            <person name="Carlton J."/>
        </authorList>
    </citation>
    <scope>NUCLEOTIDE SEQUENCE</scope>
    <source>
        <strain evidence="1">G3</strain>
    </source>
</reference>
<dbReference type="InParanoid" id="A2G5Q2"/>
<sequence length="323" mass="37098">MNQSSKLSQQLVKNPTNLLDDDVFPEITFMSNYLKNEHLLWKQIDETLLAIEKAYRSFASIFNSSTPKTNQIAVGPPESNIFRTLMIGKKNEADRFEDFAKKISKIHQGQVLILKDGAFNQTVSFINDLNLLKNNIYRQLEVVKESIRSYNKHYKKLEQTVFQAKGTQQIANETKKAALTVLNEKSVALQNNYNQFYRDFVDYSKKRDEIFAKIDNYLSGISPKTASIVKSVIEVDNSFFAAPLAESVLKCEVPIPDWDYDEKEEPEKGTLRVRSSMEINDGEMKISKLEEFFLIEAIGDYWKIKNSFGQVMTVPCEILVPCE</sequence>
<organism evidence="1 2">
    <name type="scientific">Trichomonas vaginalis (strain ATCC PRA-98 / G3)</name>
    <dbReference type="NCBI Taxonomy" id="412133"/>
    <lineage>
        <taxon>Eukaryota</taxon>
        <taxon>Metamonada</taxon>
        <taxon>Parabasalia</taxon>
        <taxon>Trichomonadida</taxon>
        <taxon>Trichomonadidae</taxon>
        <taxon>Trichomonas</taxon>
    </lineage>
</organism>
<dbReference type="AlphaFoldDB" id="A2G5Q2"/>
<dbReference type="SMR" id="A2G5Q2"/>
<dbReference type="OrthoDB" id="10576826at2759"/>
<dbReference type="VEuPathDB" id="TrichDB:TVAG_279440"/>
<gene>
    <name evidence="1" type="ORF">TVAG_279440</name>
</gene>
<dbReference type="KEGG" id="tva:4745176"/>
<reference evidence="1" key="2">
    <citation type="journal article" date="2007" name="Science">
        <title>Draft genome sequence of the sexually transmitted pathogen Trichomonas vaginalis.</title>
        <authorList>
            <person name="Carlton J.M."/>
            <person name="Hirt R.P."/>
            <person name="Silva J.C."/>
            <person name="Delcher A.L."/>
            <person name="Schatz M."/>
            <person name="Zhao Q."/>
            <person name="Wortman J.R."/>
            <person name="Bidwell S.L."/>
            <person name="Alsmark U.C.M."/>
            <person name="Besteiro S."/>
            <person name="Sicheritz-Ponten T."/>
            <person name="Noel C.J."/>
            <person name="Dacks J.B."/>
            <person name="Foster P.G."/>
            <person name="Simillion C."/>
            <person name="Van de Peer Y."/>
            <person name="Miranda-Saavedra D."/>
            <person name="Barton G.J."/>
            <person name="Westrop G.D."/>
            <person name="Mueller S."/>
            <person name="Dessi D."/>
            <person name="Fiori P.L."/>
            <person name="Ren Q."/>
            <person name="Paulsen I."/>
            <person name="Zhang H."/>
            <person name="Bastida-Corcuera F.D."/>
            <person name="Simoes-Barbosa A."/>
            <person name="Brown M.T."/>
            <person name="Hayes R.D."/>
            <person name="Mukherjee M."/>
            <person name="Okumura C.Y."/>
            <person name="Schneider R."/>
            <person name="Smith A.J."/>
            <person name="Vanacova S."/>
            <person name="Villalvazo M."/>
            <person name="Haas B.J."/>
            <person name="Pertea M."/>
            <person name="Feldblyum T.V."/>
            <person name="Utterback T.R."/>
            <person name="Shu C.L."/>
            <person name="Osoegawa K."/>
            <person name="de Jong P.J."/>
            <person name="Hrdy I."/>
            <person name="Horvathova L."/>
            <person name="Zubacova Z."/>
            <person name="Dolezal P."/>
            <person name="Malik S.B."/>
            <person name="Logsdon J.M. Jr."/>
            <person name="Henze K."/>
            <person name="Gupta A."/>
            <person name="Wang C.C."/>
            <person name="Dunne R.L."/>
            <person name="Upcroft J.A."/>
            <person name="Upcroft P."/>
            <person name="White O."/>
            <person name="Salzberg S.L."/>
            <person name="Tang P."/>
            <person name="Chiu C.-H."/>
            <person name="Lee Y.-S."/>
            <person name="Embley T.M."/>
            <person name="Coombs G.H."/>
            <person name="Mottram J.C."/>
            <person name="Tachezy J."/>
            <person name="Fraser-Liggett C.M."/>
            <person name="Johnson P.J."/>
        </authorList>
    </citation>
    <scope>NUCLEOTIDE SEQUENCE [LARGE SCALE GENOMIC DNA]</scope>
    <source>
        <strain evidence="1">G3</strain>
    </source>
</reference>
<dbReference type="Proteomes" id="UP000001542">
    <property type="component" value="Unassembled WGS sequence"/>
</dbReference>
<evidence type="ECO:0000313" key="2">
    <source>
        <dbReference type="Proteomes" id="UP000001542"/>
    </source>
</evidence>
<accession>A2G5Q2</accession>
<proteinExistence type="predicted"/>